<comment type="subcellular location">
    <subcellularLocation>
        <location evidence="8">Endomembrane system</location>
        <topology evidence="8">Single-pass type IV membrane protein</topology>
    </subcellularLocation>
    <subcellularLocation>
        <location evidence="1">Golgi apparatus membrane</location>
    </subcellularLocation>
</comment>
<feature type="region of interest" description="Disordered" evidence="9">
    <location>
        <begin position="1"/>
        <end position="30"/>
    </location>
</feature>
<dbReference type="OrthoDB" id="261831at2759"/>
<dbReference type="GO" id="GO:0015031">
    <property type="term" value="P:protein transport"/>
    <property type="evidence" value="ECO:0007669"/>
    <property type="project" value="UniProtKB-KW"/>
</dbReference>
<evidence type="ECO:0000256" key="3">
    <source>
        <dbReference type="ARBA" id="ARBA00022692"/>
    </source>
</evidence>
<evidence type="ECO:0000256" key="6">
    <source>
        <dbReference type="ARBA" id="ARBA00023034"/>
    </source>
</evidence>
<feature type="transmembrane region" description="Helical" evidence="10">
    <location>
        <begin position="102"/>
        <end position="120"/>
    </location>
</feature>
<keyword evidence="3 10" id="KW-0812">Transmembrane</keyword>
<comment type="caution">
    <text evidence="12">The sequence shown here is derived from an EMBL/GenBank/DDBJ whole genome shotgun (WGS) entry which is preliminary data.</text>
</comment>
<feature type="compositionally biased region" description="Polar residues" evidence="9">
    <location>
        <begin position="1"/>
        <end position="14"/>
    </location>
</feature>
<evidence type="ECO:0000256" key="8">
    <source>
        <dbReference type="ARBA" id="ARBA00046280"/>
    </source>
</evidence>
<dbReference type="EMBL" id="BRXW01000564">
    <property type="protein sequence ID" value="GMH66759.1"/>
    <property type="molecule type" value="Genomic_DNA"/>
</dbReference>
<evidence type="ECO:0000256" key="9">
    <source>
        <dbReference type="SAM" id="MobiDB-lite"/>
    </source>
</evidence>
<evidence type="ECO:0000259" key="11">
    <source>
        <dbReference type="PROSITE" id="PS50192"/>
    </source>
</evidence>
<dbReference type="Gene3D" id="1.20.5.110">
    <property type="match status" value="1"/>
</dbReference>
<keyword evidence="7 10" id="KW-0472">Membrane</keyword>
<sequence length="124" mass="14012">MQRPNAQRPQTSTGSSYYNNPSPNKPNVTNQILENQNDNRINTLTDQVSALKSLTININNEVVSQNNMINGMDDSFVGVGDLLGGTIGKIKTMMDQTGGRHMWYLAGFIILVMTFLYWTMKFRY</sequence>
<dbReference type="PROSITE" id="PS50192">
    <property type="entry name" value="T_SNARE"/>
    <property type="match status" value="1"/>
</dbReference>
<evidence type="ECO:0000313" key="13">
    <source>
        <dbReference type="Proteomes" id="UP001165122"/>
    </source>
</evidence>
<evidence type="ECO:0000256" key="1">
    <source>
        <dbReference type="ARBA" id="ARBA00004394"/>
    </source>
</evidence>
<feature type="domain" description="T-SNARE coiled-coil homology" evidence="11">
    <location>
        <begin position="31"/>
        <end position="93"/>
    </location>
</feature>
<dbReference type="PANTHER" id="PTHR12791">
    <property type="entry name" value="GOLGI SNARE BET1-RELATED"/>
    <property type="match status" value="1"/>
</dbReference>
<keyword evidence="6" id="KW-0333">Golgi apparatus</keyword>
<accession>A0A9W7AE71</accession>
<feature type="compositionally biased region" description="Low complexity" evidence="9">
    <location>
        <begin position="15"/>
        <end position="27"/>
    </location>
</feature>
<dbReference type="SUPFAM" id="SSF58038">
    <property type="entry name" value="SNARE fusion complex"/>
    <property type="match status" value="1"/>
</dbReference>
<dbReference type="GO" id="GO:0000139">
    <property type="term" value="C:Golgi membrane"/>
    <property type="evidence" value="ECO:0007669"/>
    <property type="project" value="UniProtKB-SubCell"/>
</dbReference>
<evidence type="ECO:0000256" key="4">
    <source>
        <dbReference type="ARBA" id="ARBA00022927"/>
    </source>
</evidence>
<dbReference type="InterPro" id="IPR039899">
    <property type="entry name" value="BET1_SNARE"/>
</dbReference>
<dbReference type="AlphaFoldDB" id="A0A9W7AE71"/>
<dbReference type="SMART" id="SM00397">
    <property type="entry name" value="t_SNARE"/>
    <property type="match status" value="1"/>
</dbReference>
<protein>
    <recommendedName>
        <fullName evidence="11">t-SNARE coiled-coil homology domain-containing protein</fullName>
    </recommendedName>
</protein>
<evidence type="ECO:0000256" key="10">
    <source>
        <dbReference type="SAM" id="Phobius"/>
    </source>
</evidence>
<dbReference type="Proteomes" id="UP001165122">
    <property type="component" value="Unassembled WGS sequence"/>
</dbReference>
<gene>
    <name evidence="12" type="ORF">TrLO_g3048</name>
</gene>
<evidence type="ECO:0000256" key="2">
    <source>
        <dbReference type="ARBA" id="ARBA00022448"/>
    </source>
</evidence>
<evidence type="ECO:0000313" key="12">
    <source>
        <dbReference type="EMBL" id="GMH66759.1"/>
    </source>
</evidence>
<keyword evidence="4" id="KW-0653">Protein transport</keyword>
<organism evidence="12 13">
    <name type="scientific">Triparma laevis f. longispina</name>
    <dbReference type="NCBI Taxonomy" id="1714387"/>
    <lineage>
        <taxon>Eukaryota</taxon>
        <taxon>Sar</taxon>
        <taxon>Stramenopiles</taxon>
        <taxon>Ochrophyta</taxon>
        <taxon>Bolidophyceae</taxon>
        <taxon>Parmales</taxon>
        <taxon>Triparmaceae</taxon>
        <taxon>Triparma</taxon>
    </lineage>
</organism>
<dbReference type="InterPro" id="IPR000727">
    <property type="entry name" value="T_SNARE_dom"/>
</dbReference>
<keyword evidence="5 10" id="KW-1133">Transmembrane helix</keyword>
<evidence type="ECO:0000256" key="7">
    <source>
        <dbReference type="ARBA" id="ARBA00023136"/>
    </source>
</evidence>
<keyword evidence="2" id="KW-0813">Transport</keyword>
<proteinExistence type="predicted"/>
<evidence type="ECO:0000256" key="5">
    <source>
        <dbReference type="ARBA" id="ARBA00022989"/>
    </source>
</evidence>
<keyword evidence="13" id="KW-1185">Reference proteome</keyword>
<reference evidence="13" key="1">
    <citation type="journal article" date="2023" name="Commun. Biol.">
        <title>Genome analysis of Parmales, the sister group of diatoms, reveals the evolutionary specialization of diatoms from phago-mixotrophs to photoautotrophs.</title>
        <authorList>
            <person name="Ban H."/>
            <person name="Sato S."/>
            <person name="Yoshikawa S."/>
            <person name="Yamada K."/>
            <person name="Nakamura Y."/>
            <person name="Ichinomiya M."/>
            <person name="Sato N."/>
            <person name="Blanc-Mathieu R."/>
            <person name="Endo H."/>
            <person name="Kuwata A."/>
            <person name="Ogata H."/>
        </authorList>
    </citation>
    <scope>NUCLEOTIDE SEQUENCE [LARGE SCALE GENOMIC DNA]</scope>
    <source>
        <strain evidence="13">NIES 3700</strain>
    </source>
</reference>
<dbReference type="CDD" id="cd15853">
    <property type="entry name" value="SNARE_Bet1"/>
    <property type="match status" value="1"/>
</dbReference>
<name>A0A9W7AE71_9STRA</name>